<comment type="caution">
    <text evidence="1">The sequence shown here is derived from an EMBL/GenBank/DDBJ whole genome shotgun (WGS) entry which is preliminary data.</text>
</comment>
<name>X1SVA5_9ZZZZ</name>
<dbReference type="Gene3D" id="3.40.190.150">
    <property type="entry name" value="Bordetella uptake gene, domain 1"/>
    <property type="match status" value="1"/>
</dbReference>
<dbReference type="AlphaFoldDB" id="X1SVA5"/>
<evidence type="ECO:0008006" key="2">
    <source>
        <dbReference type="Google" id="ProtNLM"/>
    </source>
</evidence>
<dbReference type="InterPro" id="IPR042100">
    <property type="entry name" value="Bug_dom1"/>
</dbReference>
<dbReference type="EMBL" id="BARW01016935">
    <property type="protein sequence ID" value="GAI96898.1"/>
    <property type="molecule type" value="Genomic_DNA"/>
</dbReference>
<proteinExistence type="predicted"/>
<accession>X1SVA5</accession>
<dbReference type="PANTHER" id="PTHR42928">
    <property type="entry name" value="TRICARBOXYLATE-BINDING PROTEIN"/>
    <property type="match status" value="1"/>
</dbReference>
<sequence length="78" mass="8313">MKTTKTLCKFLMIFLIFITIVSIGLAEKYPSKSIHIYVNFAPGGSTDLSARIIAKSMEKILGVPVIVENKPGGGGSLG</sequence>
<dbReference type="PANTHER" id="PTHR42928:SF5">
    <property type="entry name" value="BLR1237 PROTEIN"/>
    <property type="match status" value="1"/>
</dbReference>
<reference evidence="1" key="1">
    <citation type="journal article" date="2014" name="Front. Microbiol.">
        <title>High frequency of phylogenetically diverse reductive dehalogenase-homologous genes in deep subseafloor sedimentary metagenomes.</title>
        <authorList>
            <person name="Kawai M."/>
            <person name="Futagami T."/>
            <person name="Toyoda A."/>
            <person name="Takaki Y."/>
            <person name="Nishi S."/>
            <person name="Hori S."/>
            <person name="Arai W."/>
            <person name="Tsubouchi T."/>
            <person name="Morono Y."/>
            <person name="Uchiyama I."/>
            <person name="Ito T."/>
            <person name="Fujiyama A."/>
            <person name="Inagaki F."/>
            <person name="Takami H."/>
        </authorList>
    </citation>
    <scope>NUCLEOTIDE SEQUENCE</scope>
    <source>
        <strain evidence="1">Expedition CK06-06</strain>
    </source>
</reference>
<dbReference type="InterPro" id="IPR005064">
    <property type="entry name" value="BUG"/>
</dbReference>
<protein>
    <recommendedName>
        <fullName evidence="2">Tripartite tricarboxylate transporter substrate binding protein</fullName>
    </recommendedName>
</protein>
<feature type="non-terminal residue" evidence="1">
    <location>
        <position position="78"/>
    </location>
</feature>
<gene>
    <name evidence="1" type="ORF">S12H4_29371</name>
</gene>
<evidence type="ECO:0000313" key="1">
    <source>
        <dbReference type="EMBL" id="GAI96898.1"/>
    </source>
</evidence>
<organism evidence="1">
    <name type="scientific">marine sediment metagenome</name>
    <dbReference type="NCBI Taxonomy" id="412755"/>
    <lineage>
        <taxon>unclassified sequences</taxon>
        <taxon>metagenomes</taxon>
        <taxon>ecological metagenomes</taxon>
    </lineage>
</organism>